<protein>
    <submittedName>
        <fullName evidence="2">Uncharacterized protein</fullName>
    </submittedName>
</protein>
<dbReference type="EMBL" id="JAENHO010000017">
    <property type="protein sequence ID" value="MBL7261129.1"/>
    <property type="molecule type" value="Genomic_DNA"/>
</dbReference>
<reference evidence="2 3" key="1">
    <citation type="submission" date="2021-01" db="EMBL/GenBank/DDBJ databases">
        <title>Actinoplanes sp. nov. LDG1-01 isolated from lichen.</title>
        <authorList>
            <person name="Saeng-In P."/>
            <person name="Phongsopitanun W."/>
            <person name="Kanchanasin P."/>
            <person name="Yuki M."/>
            <person name="Kudo T."/>
            <person name="Ohkuma M."/>
            <person name="Tanasupawat S."/>
        </authorList>
    </citation>
    <scope>NUCLEOTIDE SEQUENCE [LARGE SCALE GENOMIC DNA]</scope>
    <source>
        <strain evidence="2 3">LDG1-01</strain>
    </source>
</reference>
<name>A0ABS1W333_9ACTN</name>
<evidence type="ECO:0000313" key="2">
    <source>
        <dbReference type="EMBL" id="MBL7261129.1"/>
    </source>
</evidence>
<sequence>MPSGGVGRTVELTPDQQEQLQQLLEQELRDALRVSRERHDPAAVAELVAERRRALERLAGRAAHDAQDPLDEDLEGDGVVEQR</sequence>
<gene>
    <name evidence="2" type="ORF">JKJ07_43285</name>
</gene>
<evidence type="ECO:0000256" key="1">
    <source>
        <dbReference type="SAM" id="MobiDB-lite"/>
    </source>
</evidence>
<proteinExistence type="predicted"/>
<keyword evidence="3" id="KW-1185">Reference proteome</keyword>
<feature type="compositionally biased region" description="Acidic residues" evidence="1">
    <location>
        <begin position="68"/>
        <end position="83"/>
    </location>
</feature>
<evidence type="ECO:0000313" key="3">
    <source>
        <dbReference type="Proteomes" id="UP000598996"/>
    </source>
</evidence>
<comment type="caution">
    <text evidence="2">The sequence shown here is derived from an EMBL/GenBank/DDBJ whole genome shotgun (WGS) entry which is preliminary data.</text>
</comment>
<accession>A0ABS1W333</accession>
<dbReference type="Proteomes" id="UP000598996">
    <property type="component" value="Unassembled WGS sequence"/>
</dbReference>
<feature type="region of interest" description="Disordered" evidence="1">
    <location>
        <begin position="60"/>
        <end position="83"/>
    </location>
</feature>
<dbReference type="RefSeq" id="WP_202997845.1">
    <property type="nucleotide sequence ID" value="NZ_JAENHO010000017.1"/>
</dbReference>
<organism evidence="2 3">
    <name type="scientific">Paractinoplanes lichenicola</name>
    <dbReference type="NCBI Taxonomy" id="2802976"/>
    <lineage>
        <taxon>Bacteria</taxon>
        <taxon>Bacillati</taxon>
        <taxon>Actinomycetota</taxon>
        <taxon>Actinomycetes</taxon>
        <taxon>Micromonosporales</taxon>
        <taxon>Micromonosporaceae</taxon>
        <taxon>Paractinoplanes</taxon>
    </lineage>
</organism>